<evidence type="ECO:0000256" key="1">
    <source>
        <dbReference type="SAM" id="Phobius"/>
    </source>
</evidence>
<dbReference type="RefSeq" id="WP_053783269.1">
    <property type="nucleotide sequence ID" value="NZ_LITU01000075.1"/>
</dbReference>
<dbReference type="Proteomes" id="UP000037688">
    <property type="component" value="Unassembled WGS sequence"/>
</dbReference>
<dbReference type="InterPro" id="IPR053170">
    <property type="entry name" value="Transcription_regulator"/>
</dbReference>
<reference evidence="2 3" key="1">
    <citation type="submission" date="2015-08" db="EMBL/GenBank/DDBJ databases">
        <title>Draft genome sequence of cellulolytic and xylanolytic Paenibacillus sp. A59, isolated from a decaying forest soil from Patagonia, Argentina.</title>
        <authorList>
            <person name="Ghio S."/>
            <person name="Caceres A.M."/>
            <person name="Talia P."/>
            <person name="Grasso D."/>
            <person name="Campos E."/>
        </authorList>
    </citation>
    <scope>NUCLEOTIDE SEQUENCE [LARGE SCALE GENOMIC DNA]</scope>
    <source>
        <strain evidence="2 3">A59</strain>
    </source>
</reference>
<keyword evidence="1" id="KW-0472">Membrane</keyword>
<feature type="transmembrane region" description="Helical" evidence="1">
    <location>
        <begin position="155"/>
        <end position="175"/>
    </location>
</feature>
<proteinExistence type="predicted"/>
<dbReference type="Pfam" id="PF04307">
    <property type="entry name" value="YdjM"/>
    <property type="match status" value="1"/>
</dbReference>
<evidence type="ECO:0000313" key="2">
    <source>
        <dbReference type="EMBL" id="KOY14037.1"/>
    </source>
</evidence>
<gene>
    <name evidence="2" type="ORF">AMS66_24495</name>
</gene>
<dbReference type="OrthoDB" id="110250at2"/>
<dbReference type="AlphaFoldDB" id="A0A0N0C3B2"/>
<protein>
    <submittedName>
        <fullName evidence="2">Hydrolase</fullName>
    </submittedName>
</protein>
<organism evidence="2 3">
    <name type="scientific">Paenibacillus xylanivorans</name>
    <dbReference type="NCBI Taxonomy" id="1705561"/>
    <lineage>
        <taxon>Bacteria</taxon>
        <taxon>Bacillati</taxon>
        <taxon>Bacillota</taxon>
        <taxon>Bacilli</taxon>
        <taxon>Bacillales</taxon>
        <taxon>Paenibacillaceae</taxon>
        <taxon>Paenibacillus</taxon>
    </lineage>
</organism>
<dbReference type="PANTHER" id="PTHR40031">
    <property type="entry name" value="HYPOTHETICAL MEMBRANE SPANNING PROTEIN"/>
    <property type="match status" value="1"/>
</dbReference>
<sequence length="326" mass="36662">MDTSTHFVMGIGLAGLAYVDPVVATSPMLAAAVMVGTIAGSQAPDIDTALRLKSNSLYIRNHRGMSHSLPFLLLWVLLITGVIALIFPGVAVGHVAAWTAVAVGVHVFTDLFNTYGTQAARPFTERWIAWNIIHIFDPFLFTTHVLAILLWAFDLIAPAPLFVSLYILIGLYYVWRTIARAMAVRQVKRIDKNNSEAHYMVIPTISWNRWHVVKRYANNSYEIGKMDHSVLTWNLHASSSTHAAVAASRKSPEVTAFLYFTSYAVAEVEELPAGYKVRWADVRYRHRKQYPFVAVVVMDRNFETIDTYVGWLSDEKMDKKLLSARS</sequence>
<feature type="transmembrane region" description="Helical" evidence="1">
    <location>
        <begin position="127"/>
        <end position="149"/>
    </location>
</feature>
<comment type="caution">
    <text evidence="2">The sequence shown here is derived from an EMBL/GenBank/DDBJ whole genome shotgun (WGS) entry which is preliminary data.</text>
</comment>
<name>A0A0N0C3B2_9BACL</name>
<keyword evidence="3" id="KW-1185">Reference proteome</keyword>
<dbReference type="GO" id="GO:0016787">
    <property type="term" value="F:hydrolase activity"/>
    <property type="evidence" value="ECO:0007669"/>
    <property type="project" value="UniProtKB-KW"/>
</dbReference>
<dbReference type="EMBL" id="LITU01000075">
    <property type="protein sequence ID" value="KOY14037.1"/>
    <property type="molecule type" value="Genomic_DNA"/>
</dbReference>
<feature type="transmembrane region" description="Helical" evidence="1">
    <location>
        <begin position="69"/>
        <end position="89"/>
    </location>
</feature>
<keyword evidence="1" id="KW-0812">Transmembrane</keyword>
<dbReference type="InterPro" id="IPR007404">
    <property type="entry name" value="YdjM-like"/>
</dbReference>
<keyword evidence="1" id="KW-1133">Transmembrane helix</keyword>
<feature type="transmembrane region" description="Helical" evidence="1">
    <location>
        <begin position="95"/>
        <end position="115"/>
    </location>
</feature>
<evidence type="ECO:0000313" key="3">
    <source>
        <dbReference type="Proteomes" id="UP000037688"/>
    </source>
</evidence>
<keyword evidence="2" id="KW-0378">Hydrolase</keyword>
<accession>A0A0N0C3B2</accession>
<dbReference type="PANTHER" id="PTHR40031:SF1">
    <property type="entry name" value="MEMBRANE-BOUND METAL-DEPENDENT HYDROLASE"/>
    <property type="match status" value="1"/>
</dbReference>
<dbReference type="PATRIC" id="fig|1705561.3.peg.5143"/>